<proteinExistence type="predicted"/>
<gene>
    <name evidence="2" type="ORF">CAUJ_LOCUS15978</name>
</gene>
<name>A0A8S1HW18_9PELO</name>
<feature type="compositionally biased region" description="Basic and acidic residues" evidence="1">
    <location>
        <begin position="78"/>
        <end position="96"/>
    </location>
</feature>
<dbReference type="OrthoDB" id="6252479at2759"/>
<keyword evidence="3" id="KW-1185">Reference proteome</keyword>
<accession>A0A8S1HW18</accession>
<organism evidence="2 3">
    <name type="scientific">Caenorhabditis auriculariae</name>
    <dbReference type="NCBI Taxonomy" id="2777116"/>
    <lineage>
        <taxon>Eukaryota</taxon>
        <taxon>Metazoa</taxon>
        <taxon>Ecdysozoa</taxon>
        <taxon>Nematoda</taxon>
        <taxon>Chromadorea</taxon>
        <taxon>Rhabditida</taxon>
        <taxon>Rhabditina</taxon>
        <taxon>Rhabditomorpha</taxon>
        <taxon>Rhabditoidea</taxon>
        <taxon>Rhabditidae</taxon>
        <taxon>Peloderinae</taxon>
        <taxon>Caenorhabditis</taxon>
    </lineage>
</organism>
<dbReference type="Proteomes" id="UP000835052">
    <property type="component" value="Unassembled WGS sequence"/>
</dbReference>
<dbReference type="EMBL" id="CAJGYM010000234">
    <property type="protein sequence ID" value="CAD6200079.1"/>
    <property type="molecule type" value="Genomic_DNA"/>
</dbReference>
<evidence type="ECO:0000313" key="3">
    <source>
        <dbReference type="Proteomes" id="UP000835052"/>
    </source>
</evidence>
<dbReference type="AlphaFoldDB" id="A0A8S1HW18"/>
<reference evidence="2" key="1">
    <citation type="submission" date="2020-10" db="EMBL/GenBank/DDBJ databases">
        <authorList>
            <person name="Kikuchi T."/>
        </authorList>
    </citation>
    <scope>NUCLEOTIDE SEQUENCE</scope>
    <source>
        <strain evidence="2">NKZ352</strain>
    </source>
</reference>
<evidence type="ECO:0000313" key="2">
    <source>
        <dbReference type="EMBL" id="CAD6200079.1"/>
    </source>
</evidence>
<feature type="region of interest" description="Disordered" evidence="1">
    <location>
        <begin position="70"/>
        <end position="124"/>
    </location>
</feature>
<protein>
    <submittedName>
        <fullName evidence="2">Uncharacterized protein</fullName>
    </submittedName>
</protein>
<evidence type="ECO:0000256" key="1">
    <source>
        <dbReference type="SAM" id="MobiDB-lite"/>
    </source>
</evidence>
<comment type="caution">
    <text evidence="2">The sequence shown here is derived from an EMBL/GenBank/DDBJ whole genome shotgun (WGS) entry which is preliminary data.</text>
</comment>
<sequence>MPNLRSGSHLRRLSVCAFSPLREKSSLQSEFSLGATFRNTDLHPSALSSQRIRKGMGKLERIGRSLWKRLSGRKKKSKRDEEENIEKNSRTTDEVRSSSASSSDEETYKTSPDVVKQHEPTTSPQVHTVPRLYILAYLKLVEQNVRPPEPHEHEDIAKQLRGFSRQSKHSDDISGYATDDTILSSLNHIDTSREESLGYHSTSELSPREPYQHQKLGRQHHRPSFQSAADLAFVPHPMSRRSQDLLHRVPQLQTSLPERAATIDQLNSIEDPIDRFLCTSVYKTKIITTVFEANNGGLEDVYDDVVEEIDRWFTTKNMMAVACELHFSVPEKRRNRHLECRLKDKLLAALRENNKRLLYMKGMGRGKTPIKLAESKTEENITKDIPTDSVQGIYQRSYTRLLRYLHKETPEWHAPYWRLQVSPEQRRPAPERFLFGQANATRALASTTVVSLNLVGLSILGNHRRSCDLFF</sequence>
<feature type="region of interest" description="Disordered" evidence="1">
    <location>
        <begin position="193"/>
        <end position="221"/>
    </location>
</feature>